<sequence>MTAFAAPPYGAGTLSDLLPAVLASLGVAGEPDVLGLEPAQRACVLLVDGLGAEQLAAATGSAPNLAALSGHGRTLHAGFPTTTATSIASVLTGAPPGEHGLTALAVAVPGTDELLNLLRWRDEVDPGEWQPLTTAFERAGAAGVTATAVLPRSFHGSGLTSAVFRGGALRAGQSAGEVVAAAASALAASDRALVYAYYGELDATGHRSGAGSEAWRLQLAHLDLLVGQLVDRLPAGTALHVTADHGMVDVDPADCVDVDTETALRDGVRVLAGEPRARFVHTRPGALADVAATWREVLGTRASVLLRDEAVAAGWFGPRVREEVLERIGDLVVAAHGRSAVLASRAEPWQQVLVGHHGSLTDAERLVPLLTARPR</sequence>
<dbReference type="PANTHER" id="PTHR10151">
    <property type="entry name" value="ECTONUCLEOTIDE PYROPHOSPHATASE/PHOSPHODIESTERASE"/>
    <property type="match status" value="1"/>
</dbReference>
<dbReference type="InterPro" id="IPR017850">
    <property type="entry name" value="Alkaline_phosphatase_core_sf"/>
</dbReference>
<dbReference type="RefSeq" id="WP_121192633.1">
    <property type="nucleotide sequence ID" value="NZ_RBWV01000010.1"/>
</dbReference>
<dbReference type="Pfam" id="PF01663">
    <property type="entry name" value="Phosphodiest"/>
    <property type="match status" value="1"/>
</dbReference>
<protein>
    <submittedName>
        <fullName evidence="1">Putative AlkP superfamily pyrophosphatase or phosphodiesterase</fullName>
    </submittedName>
</protein>
<dbReference type="OrthoDB" id="9779267at2"/>
<dbReference type="AlphaFoldDB" id="A0A420XRU1"/>
<dbReference type="GO" id="GO:0016787">
    <property type="term" value="F:hydrolase activity"/>
    <property type="evidence" value="ECO:0007669"/>
    <property type="project" value="UniProtKB-ARBA"/>
</dbReference>
<evidence type="ECO:0000313" key="2">
    <source>
        <dbReference type="Proteomes" id="UP000281955"/>
    </source>
</evidence>
<organism evidence="1 2">
    <name type="scientific">Motilibacter peucedani</name>
    <dbReference type="NCBI Taxonomy" id="598650"/>
    <lineage>
        <taxon>Bacteria</taxon>
        <taxon>Bacillati</taxon>
        <taxon>Actinomycetota</taxon>
        <taxon>Actinomycetes</taxon>
        <taxon>Motilibacterales</taxon>
        <taxon>Motilibacteraceae</taxon>
        <taxon>Motilibacter</taxon>
    </lineage>
</organism>
<evidence type="ECO:0000313" key="1">
    <source>
        <dbReference type="EMBL" id="RKS77613.1"/>
    </source>
</evidence>
<proteinExistence type="predicted"/>
<dbReference type="EMBL" id="RBWV01000010">
    <property type="protein sequence ID" value="RKS77613.1"/>
    <property type="molecule type" value="Genomic_DNA"/>
</dbReference>
<dbReference type="PANTHER" id="PTHR10151:SF120">
    <property type="entry name" value="BIS(5'-ADENOSYL)-TRIPHOSPHATASE"/>
    <property type="match status" value="1"/>
</dbReference>
<comment type="caution">
    <text evidence="1">The sequence shown here is derived from an EMBL/GenBank/DDBJ whole genome shotgun (WGS) entry which is preliminary data.</text>
</comment>
<dbReference type="Gene3D" id="3.40.720.10">
    <property type="entry name" value="Alkaline Phosphatase, subunit A"/>
    <property type="match status" value="1"/>
</dbReference>
<dbReference type="InParanoid" id="A0A420XRU1"/>
<keyword evidence="2" id="KW-1185">Reference proteome</keyword>
<accession>A0A420XRU1</accession>
<reference evidence="1 2" key="1">
    <citation type="submission" date="2018-10" db="EMBL/GenBank/DDBJ databases">
        <title>Genomic Encyclopedia of Archaeal and Bacterial Type Strains, Phase II (KMG-II): from individual species to whole genera.</title>
        <authorList>
            <person name="Goeker M."/>
        </authorList>
    </citation>
    <scope>NUCLEOTIDE SEQUENCE [LARGE SCALE GENOMIC DNA]</scope>
    <source>
        <strain evidence="1 2">RP-AC37</strain>
    </source>
</reference>
<dbReference type="Proteomes" id="UP000281955">
    <property type="component" value="Unassembled WGS sequence"/>
</dbReference>
<dbReference type="InterPro" id="IPR002591">
    <property type="entry name" value="Phosphodiest/P_Trfase"/>
</dbReference>
<name>A0A420XRU1_9ACTN</name>
<gene>
    <name evidence="1" type="ORF">CLV35_1307</name>
</gene>
<dbReference type="SUPFAM" id="SSF53649">
    <property type="entry name" value="Alkaline phosphatase-like"/>
    <property type="match status" value="1"/>
</dbReference>